<dbReference type="EnsemblPlants" id="Solyc02g086620.3.1">
    <property type="protein sequence ID" value="Solyc02g086620.3.1"/>
    <property type="gene ID" value="Solyc02g086620.3"/>
</dbReference>
<proteinExistence type="predicted"/>
<dbReference type="Proteomes" id="UP000004994">
    <property type="component" value="Chromosome 2"/>
</dbReference>
<dbReference type="AlphaFoldDB" id="A0A3Q7F9K6"/>
<protein>
    <submittedName>
        <fullName evidence="1">Uncharacterized protein</fullName>
    </submittedName>
</protein>
<dbReference type="Gramene" id="Solyc02g086620.3.1">
    <property type="protein sequence ID" value="Solyc02g086620.3.1"/>
    <property type="gene ID" value="Solyc02g086620.3"/>
</dbReference>
<sequence>IGSSSIKEMKSFVSAAVDVKLDVTWLQQYTPLNLWSNTSISLVPRHHAQSSFKIF</sequence>
<dbReference type="PaxDb" id="4081-Solyc02g086620.2.1"/>
<organism evidence="1">
    <name type="scientific">Solanum lycopersicum</name>
    <name type="common">Tomato</name>
    <name type="synonym">Lycopersicon esculentum</name>
    <dbReference type="NCBI Taxonomy" id="4081"/>
    <lineage>
        <taxon>Eukaryota</taxon>
        <taxon>Viridiplantae</taxon>
        <taxon>Streptophyta</taxon>
        <taxon>Embryophyta</taxon>
        <taxon>Tracheophyta</taxon>
        <taxon>Spermatophyta</taxon>
        <taxon>Magnoliopsida</taxon>
        <taxon>eudicotyledons</taxon>
        <taxon>Gunneridae</taxon>
        <taxon>Pentapetalae</taxon>
        <taxon>asterids</taxon>
        <taxon>lamiids</taxon>
        <taxon>Solanales</taxon>
        <taxon>Solanaceae</taxon>
        <taxon>Solanoideae</taxon>
        <taxon>Solaneae</taxon>
        <taxon>Solanum</taxon>
        <taxon>Solanum subgen. Lycopersicon</taxon>
    </lineage>
</organism>
<accession>A0A3Q7F9K6</accession>
<evidence type="ECO:0000313" key="1">
    <source>
        <dbReference type="EnsemblPlants" id="Solyc02g086620.3.1"/>
    </source>
</evidence>
<reference evidence="1" key="1">
    <citation type="journal article" date="2012" name="Nature">
        <title>The tomato genome sequence provides insights into fleshy fruit evolution.</title>
        <authorList>
            <consortium name="Tomato Genome Consortium"/>
        </authorList>
    </citation>
    <scope>NUCLEOTIDE SEQUENCE [LARGE SCALE GENOMIC DNA]</scope>
    <source>
        <strain evidence="1">cv. Heinz 1706</strain>
    </source>
</reference>
<evidence type="ECO:0000313" key="2">
    <source>
        <dbReference type="Proteomes" id="UP000004994"/>
    </source>
</evidence>
<dbReference type="InParanoid" id="A0A3Q7F9K6"/>
<name>A0A3Q7F9K6_SOLLC</name>
<keyword evidence="2" id="KW-1185">Reference proteome</keyword>
<reference evidence="1" key="2">
    <citation type="submission" date="2019-01" db="UniProtKB">
        <authorList>
            <consortium name="EnsemblPlants"/>
        </authorList>
    </citation>
    <scope>IDENTIFICATION</scope>
    <source>
        <strain evidence="1">cv. Heinz 1706</strain>
    </source>
</reference>